<evidence type="ECO:0000313" key="11">
    <source>
        <dbReference type="WBParaSite" id="ASIM_0000453301-mRNA-1"/>
    </source>
</evidence>
<dbReference type="WBParaSite" id="ASIM_0000453301-mRNA-1">
    <property type="protein sequence ID" value="ASIM_0000453301-mRNA-1"/>
    <property type="gene ID" value="ASIM_0000453301"/>
</dbReference>
<evidence type="ECO:0000256" key="3">
    <source>
        <dbReference type="ARBA" id="ARBA00022692"/>
    </source>
</evidence>
<dbReference type="Pfam" id="PF00999">
    <property type="entry name" value="Na_H_Exchanger"/>
    <property type="match status" value="1"/>
</dbReference>
<dbReference type="GO" id="GO:0055037">
    <property type="term" value="C:recycling endosome"/>
    <property type="evidence" value="ECO:0007669"/>
    <property type="project" value="TreeGrafter"/>
</dbReference>
<evidence type="ECO:0000256" key="9">
    <source>
        <dbReference type="SAM" id="Phobius"/>
    </source>
</evidence>
<evidence type="ECO:0000256" key="1">
    <source>
        <dbReference type="ARBA" id="ARBA00004141"/>
    </source>
</evidence>
<keyword evidence="4 9" id="KW-1133">Transmembrane helix</keyword>
<keyword evidence="6" id="KW-0406">Ion transport</keyword>
<name>A0A0M3JAB3_ANISI</name>
<dbReference type="GO" id="GO:0015386">
    <property type="term" value="F:potassium:proton antiporter activity"/>
    <property type="evidence" value="ECO:0007669"/>
    <property type="project" value="TreeGrafter"/>
</dbReference>
<organism evidence="11">
    <name type="scientific">Anisakis simplex</name>
    <name type="common">Herring worm</name>
    <dbReference type="NCBI Taxonomy" id="6269"/>
    <lineage>
        <taxon>Eukaryota</taxon>
        <taxon>Metazoa</taxon>
        <taxon>Ecdysozoa</taxon>
        <taxon>Nematoda</taxon>
        <taxon>Chromadorea</taxon>
        <taxon>Rhabditida</taxon>
        <taxon>Spirurina</taxon>
        <taxon>Ascaridomorpha</taxon>
        <taxon>Ascaridoidea</taxon>
        <taxon>Anisakidae</taxon>
        <taxon>Anisakis</taxon>
        <taxon>Anisakis simplex complex</taxon>
    </lineage>
</organism>
<keyword evidence="5" id="KW-0915">Sodium</keyword>
<evidence type="ECO:0000256" key="5">
    <source>
        <dbReference type="ARBA" id="ARBA00023053"/>
    </source>
</evidence>
<dbReference type="GO" id="GO:0015385">
    <property type="term" value="F:sodium:proton antiporter activity"/>
    <property type="evidence" value="ECO:0007669"/>
    <property type="project" value="InterPro"/>
</dbReference>
<protein>
    <submittedName>
        <fullName evidence="11">Sodium/hydrogen exchanger (inferred by orthology to a S. mansoni protein)</fullName>
    </submittedName>
</protein>
<evidence type="ECO:0000256" key="4">
    <source>
        <dbReference type="ARBA" id="ARBA00022989"/>
    </source>
</evidence>
<dbReference type="InterPro" id="IPR018422">
    <property type="entry name" value="Cation/H_exchanger_CPA1"/>
</dbReference>
<feature type="transmembrane region" description="Helical" evidence="9">
    <location>
        <begin position="124"/>
        <end position="146"/>
    </location>
</feature>
<feature type="transmembrane region" description="Helical" evidence="9">
    <location>
        <begin position="54"/>
        <end position="75"/>
    </location>
</feature>
<proteinExistence type="predicted"/>
<dbReference type="GO" id="GO:0005886">
    <property type="term" value="C:plasma membrane"/>
    <property type="evidence" value="ECO:0007669"/>
    <property type="project" value="TreeGrafter"/>
</dbReference>
<dbReference type="PANTHER" id="PTHR10110">
    <property type="entry name" value="SODIUM/HYDROGEN EXCHANGER"/>
    <property type="match status" value="1"/>
</dbReference>
<sequence length="152" mass="17392">LFCAICQAHYTYNNLSEESQLRTKQFFQVIGFLTESFIFCYIGVSVFVSHSQKWNILFLFATLISITVARAVYIYPLCALINIHRHPPIPRNYQHMLLFSGLRGAMAFALAYRNTSTVNRQIMASSTSMIVILTVFINGGFSTYMVDRLNIK</sequence>
<evidence type="ECO:0000256" key="6">
    <source>
        <dbReference type="ARBA" id="ARBA00023065"/>
    </source>
</evidence>
<evidence type="ECO:0000256" key="2">
    <source>
        <dbReference type="ARBA" id="ARBA00022448"/>
    </source>
</evidence>
<comment type="subcellular location">
    <subcellularLocation>
        <location evidence="1">Membrane</location>
        <topology evidence="1">Multi-pass membrane protein</topology>
    </subcellularLocation>
</comment>
<accession>A0A0M3JAB3</accession>
<evidence type="ECO:0000259" key="10">
    <source>
        <dbReference type="Pfam" id="PF00999"/>
    </source>
</evidence>
<reference evidence="11" key="1">
    <citation type="submission" date="2017-02" db="UniProtKB">
        <authorList>
            <consortium name="WormBaseParasite"/>
        </authorList>
    </citation>
    <scope>IDENTIFICATION</scope>
</reference>
<dbReference type="GO" id="GO:0051453">
    <property type="term" value="P:regulation of intracellular pH"/>
    <property type="evidence" value="ECO:0007669"/>
    <property type="project" value="TreeGrafter"/>
</dbReference>
<feature type="domain" description="Cation/H+ exchanger transmembrane" evidence="10">
    <location>
        <begin position="2"/>
        <end position="141"/>
    </location>
</feature>
<keyword evidence="2" id="KW-0813">Transport</keyword>
<keyword evidence="8" id="KW-0739">Sodium transport</keyword>
<dbReference type="GO" id="GO:0098719">
    <property type="term" value="P:sodium ion import across plasma membrane"/>
    <property type="evidence" value="ECO:0007669"/>
    <property type="project" value="TreeGrafter"/>
</dbReference>
<keyword evidence="3 9" id="KW-0812">Transmembrane</keyword>
<evidence type="ECO:0000256" key="7">
    <source>
        <dbReference type="ARBA" id="ARBA00023136"/>
    </source>
</evidence>
<evidence type="ECO:0000256" key="8">
    <source>
        <dbReference type="ARBA" id="ARBA00023201"/>
    </source>
</evidence>
<dbReference type="InterPro" id="IPR006153">
    <property type="entry name" value="Cation/H_exchanger_TM"/>
</dbReference>
<feature type="transmembrane region" description="Helical" evidence="9">
    <location>
        <begin position="26"/>
        <end position="48"/>
    </location>
</feature>
<keyword evidence="7 9" id="KW-0472">Membrane</keyword>
<dbReference type="PANTHER" id="PTHR10110:SF187">
    <property type="entry name" value="SODIUM_HYDROGEN EXCHANGER"/>
    <property type="match status" value="1"/>
</dbReference>
<feature type="transmembrane region" description="Helical" evidence="9">
    <location>
        <begin position="96"/>
        <end position="112"/>
    </location>
</feature>
<dbReference type="AlphaFoldDB" id="A0A0M3JAB3"/>